<dbReference type="STRING" id="630626.EBL_c11690"/>
<organism evidence="2 3">
    <name type="scientific">Shimwellia blattae (strain ATCC 29907 / DSM 4481 / JCM 1650 / NBRC 105725 / CDC 9005-74)</name>
    <name type="common">Escherichia blattae</name>
    <dbReference type="NCBI Taxonomy" id="630626"/>
    <lineage>
        <taxon>Bacteria</taxon>
        <taxon>Pseudomonadati</taxon>
        <taxon>Pseudomonadota</taxon>
        <taxon>Gammaproteobacteria</taxon>
        <taxon>Enterobacterales</taxon>
        <taxon>Enterobacteriaceae</taxon>
        <taxon>Shimwellia</taxon>
    </lineage>
</organism>
<protein>
    <recommendedName>
        <fullName evidence="1">Type VI secretion system spike protein VgrG3-like C-terminal domain-containing protein</fullName>
    </recommendedName>
</protein>
<dbReference type="Pfam" id="PF21277">
    <property type="entry name" value="T6SS_VgrG3-like_C"/>
    <property type="match status" value="1"/>
</dbReference>
<dbReference type="KEGG" id="ebt:EBL_c11690"/>
<dbReference type="AlphaFoldDB" id="I2B6W9"/>
<dbReference type="OrthoDB" id="8093300at2"/>
<sequence length="116" mass="13142">MQFDKLVAHTLSETNVDIRYHSHTLNDVVWSTAVQHDHLNNMVINAIKTVGGDVSESKEYDRKLITAIYDGRGRKNDDGNLTYLSKNSKKVQDGVSGRFISEKKEALGRLKDESDY</sequence>
<evidence type="ECO:0000313" key="2">
    <source>
        <dbReference type="EMBL" id="AFJ46273.1"/>
    </source>
</evidence>
<feature type="domain" description="Type VI secretion system spike protein VgrG3-like C-terminal" evidence="1">
    <location>
        <begin position="3"/>
        <end position="103"/>
    </location>
</feature>
<accession>K6VLT0</accession>
<dbReference type="EMBL" id="CP001560">
    <property type="protein sequence ID" value="AFJ46273.1"/>
    <property type="molecule type" value="Genomic_DNA"/>
</dbReference>
<name>I2B6W9_SHIBC</name>
<dbReference type="RefSeq" id="WP_002445169.1">
    <property type="nucleotide sequence ID" value="NC_017910.1"/>
</dbReference>
<accession>I2B6W9</accession>
<proteinExistence type="predicted"/>
<dbReference type="InterPro" id="IPR049073">
    <property type="entry name" value="T6SS_VgrG3-like_C"/>
</dbReference>
<evidence type="ECO:0000259" key="1">
    <source>
        <dbReference type="Pfam" id="PF21277"/>
    </source>
</evidence>
<reference evidence="2 3" key="1">
    <citation type="journal article" date="2012" name="J. Bacteriol.">
        <title>Complete genome sequence of the B12-producing Shimwellia blattae strain DSM 4481, isolated from a cockroach.</title>
        <authorList>
            <person name="Brzuszkiewicz E."/>
            <person name="Waschkowitz T."/>
            <person name="Wiezer A."/>
            <person name="Daniel R."/>
        </authorList>
    </citation>
    <scope>NUCLEOTIDE SEQUENCE [LARGE SCALE GENOMIC DNA]</scope>
    <source>
        <strain evidence="3">ATCC 29907 / DSM 4481 / JCM 1650 / NBRC 105725 / CDC 9005-74</strain>
    </source>
</reference>
<keyword evidence="3" id="KW-1185">Reference proteome</keyword>
<evidence type="ECO:0000313" key="3">
    <source>
        <dbReference type="Proteomes" id="UP000001955"/>
    </source>
</evidence>
<dbReference type="Proteomes" id="UP000001955">
    <property type="component" value="Chromosome"/>
</dbReference>
<dbReference type="eggNOG" id="COG1388">
    <property type="taxonomic scope" value="Bacteria"/>
</dbReference>
<gene>
    <name evidence="2" type="ordered locus">EBL_c11690</name>
</gene>
<dbReference type="HOGENOM" id="CLU_2192785_0_0_6"/>